<evidence type="ECO:0000313" key="1">
    <source>
        <dbReference type="EMBL" id="KAJ3554716.1"/>
    </source>
</evidence>
<protein>
    <submittedName>
        <fullName evidence="1">Uncharacterized protein</fullName>
    </submittedName>
</protein>
<comment type="caution">
    <text evidence="1">The sequence shown here is derived from an EMBL/GenBank/DDBJ whole genome shotgun (WGS) entry which is preliminary data.</text>
</comment>
<gene>
    <name evidence="1" type="ORF">NM688_g2960</name>
</gene>
<accession>A0ACC1T756</accession>
<sequence length="364" mass="39888">MIANPNFPANLDIKPSVSFLPAGKSDVRLFGTAAQRNAIQKFGIAGRVWEAAYLLSTYIQAPRDVLFDPPFLLRDDFSGPLTILELGSGTGIVAAACADQLIGQDTTLIVTDLPEVCPLLEQNLQEYLPPATCASAPKVLVRPLTWGSDLEANNIAAELGSHRSILPTSPSARCLTHVICSDLSLLRYFLGVRRRKYGEELDHLALGIPINPADKITLLKITAPPFTPTSPSQSPRVIVSYKVRSLAKETPFWSAFGLWFSFQPVLAKKRRVSQESNDSSNVLRNVDNMVHVNQTLEEAWTRFGSADENDLFIFVASRRPESLTWEVPHSDQELLAGVGAWGSQTSKGDDTFEGLLLMGLDVDI</sequence>
<proteinExistence type="predicted"/>
<reference evidence="1" key="1">
    <citation type="submission" date="2022-07" db="EMBL/GenBank/DDBJ databases">
        <title>Genome Sequence of Phlebia brevispora.</title>
        <authorList>
            <person name="Buettner E."/>
        </authorList>
    </citation>
    <scope>NUCLEOTIDE SEQUENCE</scope>
    <source>
        <strain evidence="1">MPL23</strain>
    </source>
</reference>
<organism evidence="1 2">
    <name type="scientific">Phlebia brevispora</name>
    <dbReference type="NCBI Taxonomy" id="194682"/>
    <lineage>
        <taxon>Eukaryota</taxon>
        <taxon>Fungi</taxon>
        <taxon>Dikarya</taxon>
        <taxon>Basidiomycota</taxon>
        <taxon>Agaricomycotina</taxon>
        <taxon>Agaricomycetes</taxon>
        <taxon>Polyporales</taxon>
        <taxon>Meruliaceae</taxon>
        <taxon>Phlebia</taxon>
    </lineage>
</organism>
<dbReference type="Proteomes" id="UP001148662">
    <property type="component" value="Unassembled WGS sequence"/>
</dbReference>
<evidence type="ECO:0000313" key="2">
    <source>
        <dbReference type="Proteomes" id="UP001148662"/>
    </source>
</evidence>
<keyword evidence="2" id="KW-1185">Reference proteome</keyword>
<name>A0ACC1T756_9APHY</name>
<dbReference type="EMBL" id="JANHOG010000403">
    <property type="protein sequence ID" value="KAJ3554716.1"/>
    <property type="molecule type" value="Genomic_DNA"/>
</dbReference>